<dbReference type="InterPro" id="IPR001789">
    <property type="entry name" value="Sig_transdc_resp-reg_receiver"/>
</dbReference>
<dbReference type="EMBL" id="BMWV01000006">
    <property type="protein sequence ID" value="GGY46635.1"/>
    <property type="molecule type" value="Genomic_DNA"/>
</dbReference>
<proteinExistence type="predicted"/>
<feature type="modified residue" description="4-aspartylphosphate" evidence="2">
    <location>
        <position position="56"/>
    </location>
</feature>
<dbReference type="RefSeq" id="WP_229420657.1">
    <property type="nucleotide sequence ID" value="NZ_BMWV01000006.1"/>
</dbReference>
<evidence type="ECO:0000313" key="4">
    <source>
        <dbReference type="EMBL" id="GGY46635.1"/>
    </source>
</evidence>
<dbReference type="PANTHER" id="PTHR44591">
    <property type="entry name" value="STRESS RESPONSE REGULATOR PROTEIN 1"/>
    <property type="match status" value="1"/>
</dbReference>
<evidence type="ECO:0000313" key="5">
    <source>
        <dbReference type="Proteomes" id="UP000628442"/>
    </source>
</evidence>
<keyword evidence="1 2" id="KW-0597">Phosphoprotein</keyword>
<dbReference type="Proteomes" id="UP000628442">
    <property type="component" value="Unassembled WGS sequence"/>
</dbReference>
<dbReference type="Gene3D" id="3.40.50.2300">
    <property type="match status" value="1"/>
</dbReference>
<dbReference type="InterPro" id="IPR011006">
    <property type="entry name" value="CheY-like_superfamily"/>
</dbReference>
<dbReference type="AlphaFoldDB" id="A0AA88C6H1"/>
<sequence length="137" mass="14621">MNHPLRILLLDDDVFMLELLTEMIGSLGYPHVHADTDARSALKALPTFRPDLLICDLSLPEMDGIEFLRTVAEKGFTGSVVLLSGMDSGILRAARTLATAQGLTILGAFSKPLARTALAELLAAAGARSAPLHGDRK</sequence>
<accession>A0AA88C6H1</accession>
<evidence type="ECO:0000256" key="2">
    <source>
        <dbReference type="PROSITE-ProRule" id="PRU00169"/>
    </source>
</evidence>
<dbReference type="PANTHER" id="PTHR44591:SF3">
    <property type="entry name" value="RESPONSE REGULATORY DOMAIN-CONTAINING PROTEIN"/>
    <property type="match status" value="1"/>
</dbReference>
<evidence type="ECO:0000259" key="3">
    <source>
        <dbReference type="PROSITE" id="PS50110"/>
    </source>
</evidence>
<dbReference type="InterPro" id="IPR050595">
    <property type="entry name" value="Bact_response_regulator"/>
</dbReference>
<dbReference type="SUPFAM" id="SSF52172">
    <property type="entry name" value="CheY-like"/>
    <property type="match status" value="1"/>
</dbReference>
<evidence type="ECO:0000256" key="1">
    <source>
        <dbReference type="ARBA" id="ARBA00022553"/>
    </source>
</evidence>
<dbReference type="SMART" id="SM00448">
    <property type="entry name" value="REC"/>
    <property type="match status" value="1"/>
</dbReference>
<organism evidence="4 5">
    <name type="scientific">Pseudoduganella albidiflava</name>
    <dbReference type="NCBI Taxonomy" id="321983"/>
    <lineage>
        <taxon>Bacteria</taxon>
        <taxon>Pseudomonadati</taxon>
        <taxon>Pseudomonadota</taxon>
        <taxon>Betaproteobacteria</taxon>
        <taxon>Burkholderiales</taxon>
        <taxon>Oxalobacteraceae</taxon>
        <taxon>Telluria group</taxon>
        <taxon>Pseudoduganella</taxon>
    </lineage>
</organism>
<gene>
    <name evidence="4" type="ORF">GCM10007387_30970</name>
</gene>
<feature type="domain" description="Response regulatory" evidence="3">
    <location>
        <begin position="6"/>
        <end position="126"/>
    </location>
</feature>
<comment type="caution">
    <text evidence="4">The sequence shown here is derived from an EMBL/GenBank/DDBJ whole genome shotgun (WGS) entry which is preliminary data.</text>
</comment>
<reference evidence="4" key="2">
    <citation type="submission" date="2022-12" db="EMBL/GenBank/DDBJ databases">
        <authorList>
            <person name="Sun Q."/>
            <person name="Kim S."/>
        </authorList>
    </citation>
    <scope>NUCLEOTIDE SEQUENCE</scope>
    <source>
        <strain evidence="4">KCTC 12343</strain>
    </source>
</reference>
<dbReference type="GO" id="GO:0000160">
    <property type="term" value="P:phosphorelay signal transduction system"/>
    <property type="evidence" value="ECO:0007669"/>
    <property type="project" value="InterPro"/>
</dbReference>
<protein>
    <recommendedName>
        <fullName evidence="3">Response regulatory domain-containing protein</fullName>
    </recommendedName>
</protein>
<name>A0AA88C6H1_9BURK</name>
<dbReference type="Pfam" id="PF00072">
    <property type="entry name" value="Response_reg"/>
    <property type="match status" value="1"/>
</dbReference>
<dbReference type="PROSITE" id="PS50110">
    <property type="entry name" value="RESPONSE_REGULATORY"/>
    <property type="match status" value="1"/>
</dbReference>
<reference evidence="4" key="1">
    <citation type="journal article" date="2014" name="Int. J. Syst. Evol. Microbiol.">
        <title>Complete genome sequence of Corynebacterium casei LMG S-19264T (=DSM 44701T), isolated from a smear-ripened cheese.</title>
        <authorList>
            <consortium name="US DOE Joint Genome Institute (JGI-PGF)"/>
            <person name="Walter F."/>
            <person name="Albersmeier A."/>
            <person name="Kalinowski J."/>
            <person name="Ruckert C."/>
        </authorList>
    </citation>
    <scope>NUCLEOTIDE SEQUENCE</scope>
    <source>
        <strain evidence="4">KCTC 12343</strain>
    </source>
</reference>